<sequence>MRSEITKEVRARAQRAARAQKELRAAATWRKNAALENIAAALCANADTIVGANQLDIARGKEQDMSQGLLDRLALSRARLEQICRGIKEVVSLPDPVGKVVRGQNLENGLQLCQKRVPIGTLGVIYEARPNVTVDVAALALKSGNAALLRGGSAARNSNEELIRVIGQALVESGFCADLIVSLDDLGRPGASALMEARGYIDLLIPRGGHSLIQAVVENAKVPVIETGTGNCHIYVSASADIDQAEAVVLNAKTSRVGVCNAAETLLLDAALPEQAKVRLCEALTQAGVTLHADPEVRKMFPGAQVATNEDWDREYLSMDIAVKIVDGVIEATDFIGKHSSGHTEAILATDTRVVSEFIARVDSAAIAVNASTRFTDGGQLGLGAEIGISTQKMHARGPMGLEELTTTTWIYTGEGHIRK</sequence>
<dbReference type="Gene3D" id="3.40.605.10">
    <property type="entry name" value="Aldehyde Dehydrogenase, Chain A, domain 1"/>
    <property type="match status" value="1"/>
</dbReference>
<dbReference type="InterPro" id="IPR000965">
    <property type="entry name" value="GPR_dom"/>
</dbReference>
<dbReference type="PANTHER" id="PTHR11063:SF8">
    <property type="entry name" value="DELTA-1-PYRROLINE-5-CARBOXYLATE SYNTHASE"/>
    <property type="match status" value="1"/>
</dbReference>
<evidence type="ECO:0000256" key="5">
    <source>
        <dbReference type="ARBA" id="ARBA00023002"/>
    </source>
</evidence>
<dbReference type="Proteomes" id="UP000235122">
    <property type="component" value="Unassembled WGS sequence"/>
</dbReference>
<dbReference type="CDD" id="cd07079">
    <property type="entry name" value="ALDH_F18-19_ProA-GPR"/>
    <property type="match status" value="1"/>
</dbReference>
<comment type="caution">
    <text evidence="9">The sequence shown here is derived from an EMBL/GenBank/DDBJ whole genome shotgun (WGS) entry which is preliminary data.</text>
</comment>
<dbReference type="RefSeq" id="WP_024331464.1">
    <property type="nucleotide sequence ID" value="NZ_JASOXK010000004.1"/>
</dbReference>
<dbReference type="SUPFAM" id="SSF53720">
    <property type="entry name" value="ALDH-like"/>
    <property type="match status" value="1"/>
</dbReference>
<comment type="similarity">
    <text evidence="7">Belongs to the gamma-glutamyl phosphate reductase family.</text>
</comment>
<protein>
    <recommendedName>
        <fullName evidence="7">Gamma-glutamyl phosphate reductase</fullName>
        <shortName evidence="7">GPR</shortName>
        <ecNumber evidence="7">1.2.1.41</ecNumber>
    </recommendedName>
    <alternativeName>
        <fullName evidence="7">Glutamate-5-semialdehyde dehydrogenase</fullName>
    </alternativeName>
    <alternativeName>
        <fullName evidence="7">Glutamyl-gamma-semialdehyde dehydrogenase</fullName>
        <shortName evidence="7">GSA dehydrogenase</shortName>
    </alternativeName>
</protein>
<dbReference type="InterPro" id="IPR012134">
    <property type="entry name" value="Glu-5-SA_DH"/>
</dbReference>
<accession>A0A2I1IKL1</accession>
<evidence type="ECO:0000256" key="4">
    <source>
        <dbReference type="ARBA" id="ARBA00022857"/>
    </source>
</evidence>
<evidence type="ECO:0000256" key="1">
    <source>
        <dbReference type="ARBA" id="ARBA00004985"/>
    </source>
</evidence>
<keyword evidence="7" id="KW-0963">Cytoplasm</keyword>
<dbReference type="PIRSF" id="PIRSF000151">
    <property type="entry name" value="GPR"/>
    <property type="match status" value="1"/>
</dbReference>
<dbReference type="PANTHER" id="PTHR11063">
    <property type="entry name" value="GLUTAMATE SEMIALDEHYDE DEHYDROGENASE"/>
    <property type="match status" value="1"/>
</dbReference>
<dbReference type="GO" id="GO:0055129">
    <property type="term" value="P:L-proline biosynthetic process"/>
    <property type="evidence" value="ECO:0007669"/>
    <property type="project" value="UniProtKB-UniRule"/>
</dbReference>
<dbReference type="AlphaFoldDB" id="A0A2I1IKL1"/>
<organism evidence="9 10">
    <name type="scientific">Winkia neuii</name>
    <dbReference type="NCBI Taxonomy" id="33007"/>
    <lineage>
        <taxon>Bacteria</taxon>
        <taxon>Bacillati</taxon>
        <taxon>Actinomycetota</taxon>
        <taxon>Actinomycetes</taxon>
        <taxon>Actinomycetales</taxon>
        <taxon>Actinomycetaceae</taxon>
        <taxon>Winkia</taxon>
    </lineage>
</organism>
<dbReference type="InterPro" id="IPR016162">
    <property type="entry name" value="Ald_DH_N"/>
</dbReference>
<dbReference type="PROSITE" id="PS01223">
    <property type="entry name" value="PROA"/>
    <property type="match status" value="1"/>
</dbReference>
<dbReference type="NCBIfam" id="TIGR00407">
    <property type="entry name" value="proA"/>
    <property type="match status" value="1"/>
</dbReference>
<dbReference type="InterPro" id="IPR016161">
    <property type="entry name" value="Ald_DH/histidinol_DH"/>
</dbReference>
<keyword evidence="10" id="KW-1185">Reference proteome</keyword>
<comment type="catalytic activity">
    <reaction evidence="6 7">
        <text>L-glutamate 5-semialdehyde + phosphate + NADP(+) = L-glutamyl 5-phosphate + NADPH + H(+)</text>
        <dbReference type="Rhea" id="RHEA:19541"/>
        <dbReference type="ChEBI" id="CHEBI:15378"/>
        <dbReference type="ChEBI" id="CHEBI:43474"/>
        <dbReference type="ChEBI" id="CHEBI:57783"/>
        <dbReference type="ChEBI" id="CHEBI:58066"/>
        <dbReference type="ChEBI" id="CHEBI:58274"/>
        <dbReference type="ChEBI" id="CHEBI:58349"/>
        <dbReference type="EC" id="1.2.1.41"/>
    </reaction>
</comment>
<reference evidence="9 10" key="1">
    <citation type="submission" date="2017-12" db="EMBL/GenBank/DDBJ databases">
        <title>Phylogenetic diversity of female urinary microbiome.</title>
        <authorList>
            <person name="Thomas-White K."/>
            <person name="Wolfe A.J."/>
        </authorList>
    </citation>
    <scope>NUCLEOTIDE SEQUENCE [LARGE SCALE GENOMIC DNA]</scope>
    <source>
        <strain evidence="9 10">UMB0402</strain>
    </source>
</reference>
<comment type="pathway">
    <text evidence="1 7">Amino-acid biosynthesis; L-proline biosynthesis; L-glutamate 5-semialdehyde from L-glutamate: step 2/2.</text>
</comment>
<dbReference type="EMBL" id="PKKO01000006">
    <property type="protein sequence ID" value="PKY71661.1"/>
    <property type="molecule type" value="Genomic_DNA"/>
</dbReference>
<comment type="function">
    <text evidence="7">Catalyzes the NADPH-dependent reduction of L-glutamate 5-phosphate into L-glutamate 5-semialdehyde and phosphate. The product spontaneously undergoes cyclization to form 1-pyrroline-5-carboxylate.</text>
</comment>
<keyword evidence="3 7" id="KW-0641">Proline biosynthesis</keyword>
<dbReference type="NCBIfam" id="NF001221">
    <property type="entry name" value="PRK00197.1"/>
    <property type="match status" value="1"/>
</dbReference>
<evidence type="ECO:0000259" key="8">
    <source>
        <dbReference type="Pfam" id="PF00171"/>
    </source>
</evidence>
<dbReference type="Pfam" id="PF00171">
    <property type="entry name" value="Aldedh"/>
    <property type="match status" value="1"/>
</dbReference>
<evidence type="ECO:0000256" key="3">
    <source>
        <dbReference type="ARBA" id="ARBA00022650"/>
    </source>
</evidence>
<evidence type="ECO:0000313" key="10">
    <source>
        <dbReference type="Proteomes" id="UP000235122"/>
    </source>
</evidence>
<name>A0A2I1IKL1_9ACTO</name>
<evidence type="ECO:0000256" key="6">
    <source>
        <dbReference type="ARBA" id="ARBA00049024"/>
    </source>
</evidence>
<dbReference type="STRING" id="33007.HMPREF3198_01953"/>
<dbReference type="GeneID" id="35867088"/>
<dbReference type="EC" id="1.2.1.41" evidence="7"/>
<dbReference type="GO" id="GO:0050661">
    <property type="term" value="F:NADP binding"/>
    <property type="evidence" value="ECO:0007669"/>
    <property type="project" value="InterPro"/>
</dbReference>
<comment type="subcellular location">
    <subcellularLocation>
        <location evidence="7">Cytoplasm</location>
    </subcellularLocation>
</comment>
<dbReference type="GO" id="GO:0004350">
    <property type="term" value="F:glutamate-5-semialdehyde dehydrogenase activity"/>
    <property type="evidence" value="ECO:0007669"/>
    <property type="project" value="UniProtKB-UniRule"/>
</dbReference>
<dbReference type="Gene3D" id="3.40.309.10">
    <property type="entry name" value="Aldehyde Dehydrogenase, Chain A, domain 2"/>
    <property type="match status" value="1"/>
</dbReference>
<evidence type="ECO:0000256" key="2">
    <source>
        <dbReference type="ARBA" id="ARBA00022605"/>
    </source>
</evidence>
<evidence type="ECO:0000256" key="7">
    <source>
        <dbReference type="HAMAP-Rule" id="MF_00412"/>
    </source>
</evidence>
<feature type="domain" description="Aldehyde dehydrogenase" evidence="8">
    <location>
        <begin position="7"/>
        <end position="296"/>
    </location>
</feature>
<keyword evidence="2 7" id="KW-0028">Amino-acid biosynthesis</keyword>
<dbReference type="GO" id="GO:0005737">
    <property type="term" value="C:cytoplasm"/>
    <property type="evidence" value="ECO:0007669"/>
    <property type="project" value="UniProtKB-SubCell"/>
</dbReference>
<dbReference type="InterPro" id="IPR020593">
    <property type="entry name" value="G-glutamylP_reductase_CS"/>
</dbReference>
<dbReference type="FunFam" id="3.40.309.10:FF:000006">
    <property type="entry name" value="Gamma-glutamyl phosphate reductase"/>
    <property type="match status" value="1"/>
</dbReference>
<dbReference type="HAMAP" id="MF_00412">
    <property type="entry name" value="ProA"/>
    <property type="match status" value="1"/>
</dbReference>
<dbReference type="UniPathway" id="UPA00098">
    <property type="reaction ID" value="UER00360"/>
</dbReference>
<dbReference type="InterPro" id="IPR016163">
    <property type="entry name" value="Ald_DH_C"/>
</dbReference>
<dbReference type="InterPro" id="IPR015590">
    <property type="entry name" value="Aldehyde_DH_dom"/>
</dbReference>
<proteinExistence type="inferred from homology"/>
<gene>
    <name evidence="7" type="primary">proA</name>
    <name evidence="9" type="ORF">CYJ19_10625</name>
</gene>
<evidence type="ECO:0000313" key="9">
    <source>
        <dbReference type="EMBL" id="PKY71661.1"/>
    </source>
</evidence>
<keyword evidence="5 7" id="KW-0560">Oxidoreductase</keyword>
<keyword evidence="4 7" id="KW-0521">NADP</keyword>